<evidence type="ECO:0000313" key="3">
    <source>
        <dbReference type="Proteomes" id="UP001422759"/>
    </source>
</evidence>
<dbReference type="EMBL" id="BAAANT010000009">
    <property type="protein sequence ID" value="GAA2139616.1"/>
    <property type="molecule type" value="Genomic_DNA"/>
</dbReference>
<sequence length="76" mass="8202">MSITTEEFVQLVNDDIGVQVGASELEADFDALPGWDSLHLLKLVTALEKSTGRKVPVGRLLEARSLGEIHRLASAS</sequence>
<dbReference type="PROSITE" id="PS50075">
    <property type="entry name" value="CARRIER"/>
    <property type="match status" value="1"/>
</dbReference>
<accession>A0ABP5L5Z6</accession>
<reference evidence="3" key="1">
    <citation type="journal article" date="2019" name="Int. J. Syst. Evol. Microbiol.">
        <title>The Global Catalogue of Microorganisms (GCM) 10K type strain sequencing project: providing services to taxonomists for standard genome sequencing and annotation.</title>
        <authorList>
            <consortium name="The Broad Institute Genomics Platform"/>
            <consortium name="The Broad Institute Genome Sequencing Center for Infectious Disease"/>
            <person name="Wu L."/>
            <person name="Ma J."/>
        </authorList>
    </citation>
    <scope>NUCLEOTIDE SEQUENCE [LARGE SCALE GENOMIC DNA]</scope>
    <source>
        <strain evidence="3">JCM 14560</strain>
    </source>
</reference>
<keyword evidence="3" id="KW-1185">Reference proteome</keyword>
<feature type="domain" description="Carrier" evidence="1">
    <location>
        <begin position="1"/>
        <end position="76"/>
    </location>
</feature>
<dbReference type="Pfam" id="PF00550">
    <property type="entry name" value="PP-binding"/>
    <property type="match status" value="1"/>
</dbReference>
<evidence type="ECO:0000313" key="2">
    <source>
        <dbReference type="EMBL" id="GAA2139616.1"/>
    </source>
</evidence>
<proteinExistence type="predicted"/>
<organism evidence="2 3">
    <name type="scientific">Kitasatospora kazusensis</name>
    <dbReference type="NCBI Taxonomy" id="407974"/>
    <lineage>
        <taxon>Bacteria</taxon>
        <taxon>Bacillati</taxon>
        <taxon>Actinomycetota</taxon>
        <taxon>Actinomycetes</taxon>
        <taxon>Kitasatosporales</taxon>
        <taxon>Streptomycetaceae</taxon>
        <taxon>Kitasatospora</taxon>
    </lineage>
</organism>
<protein>
    <submittedName>
        <fullName evidence="2">Acyl carrier protein</fullName>
    </submittedName>
</protein>
<dbReference type="Gene3D" id="1.10.1200.10">
    <property type="entry name" value="ACP-like"/>
    <property type="match status" value="1"/>
</dbReference>
<evidence type="ECO:0000259" key="1">
    <source>
        <dbReference type="PROSITE" id="PS50075"/>
    </source>
</evidence>
<dbReference type="RefSeq" id="WP_344463443.1">
    <property type="nucleotide sequence ID" value="NZ_BAAANT010000009.1"/>
</dbReference>
<dbReference type="SUPFAM" id="SSF47336">
    <property type="entry name" value="ACP-like"/>
    <property type="match status" value="1"/>
</dbReference>
<dbReference type="Proteomes" id="UP001422759">
    <property type="component" value="Unassembled WGS sequence"/>
</dbReference>
<dbReference type="InterPro" id="IPR036736">
    <property type="entry name" value="ACP-like_sf"/>
</dbReference>
<name>A0ABP5L5Z6_9ACTN</name>
<comment type="caution">
    <text evidence="2">The sequence shown here is derived from an EMBL/GenBank/DDBJ whole genome shotgun (WGS) entry which is preliminary data.</text>
</comment>
<gene>
    <name evidence="2" type="ORF">GCM10009760_22110</name>
</gene>
<dbReference type="InterPro" id="IPR009081">
    <property type="entry name" value="PP-bd_ACP"/>
</dbReference>